<gene>
    <name evidence="4" type="ORF">JRQ81_009552</name>
</gene>
<dbReference type="InterPro" id="IPR007110">
    <property type="entry name" value="Ig-like_dom"/>
</dbReference>
<keyword evidence="2" id="KW-0812">Transmembrane</keyword>
<dbReference type="Proteomes" id="UP001142489">
    <property type="component" value="Unassembled WGS sequence"/>
</dbReference>
<name>A0A9Q0XA58_9SAUR</name>
<organism evidence="4 5">
    <name type="scientific">Phrynocephalus forsythii</name>
    <dbReference type="NCBI Taxonomy" id="171643"/>
    <lineage>
        <taxon>Eukaryota</taxon>
        <taxon>Metazoa</taxon>
        <taxon>Chordata</taxon>
        <taxon>Craniata</taxon>
        <taxon>Vertebrata</taxon>
        <taxon>Euteleostomi</taxon>
        <taxon>Lepidosauria</taxon>
        <taxon>Squamata</taxon>
        <taxon>Bifurcata</taxon>
        <taxon>Unidentata</taxon>
        <taxon>Episquamata</taxon>
        <taxon>Toxicofera</taxon>
        <taxon>Iguania</taxon>
        <taxon>Acrodonta</taxon>
        <taxon>Agamidae</taxon>
        <taxon>Agaminae</taxon>
        <taxon>Phrynocephalus</taxon>
    </lineage>
</organism>
<dbReference type="SMART" id="SM00409">
    <property type="entry name" value="IG"/>
    <property type="match status" value="2"/>
</dbReference>
<accession>A0A9Q0XA58</accession>
<feature type="transmembrane region" description="Helical" evidence="2">
    <location>
        <begin position="247"/>
        <end position="271"/>
    </location>
</feature>
<dbReference type="InterPro" id="IPR003599">
    <property type="entry name" value="Ig_sub"/>
</dbReference>
<dbReference type="Pfam" id="PF13927">
    <property type="entry name" value="Ig_3"/>
    <property type="match status" value="1"/>
</dbReference>
<feature type="domain" description="Ig-like" evidence="3">
    <location>
        <begin position="28"/>
        <end position="128"/>
    </location>
</feature>
<protein>
    <recommendedName>
        <fullName evidence="3">Ig-like domain-containing protein</fullName>
    </recommendedName>
</protein>
<feature type="domain" description="Ig-like" evidence="3">
    <location>
        <begin position="135"/>
        <end position="238"/>
    </location>
</feature>
<evidence type="ECO:0000259" key="3">
    <source>
        <dbReference type="PROSITE" id="PS50835"/>
    </source>
</evidence>
<dbReference type="PANTHER" id="PTHR44699:SF2">
    <property type="entry name" value="IMMUNOGLOBULIN SUPERFAMILY MEMBER 11-LIKE"/>
    <property type="match status" value="1"/>
</dbReference>
<dbReference type="PANTHER" id="PTHR44699">
    <property type="entry name" value="IMMUNOGLOBULIN SUPERFAMILY MEMBER 11"/>
    <property type="match status" value="1"/>
</dbReference>
<dbReference type="InterPro" id="IPR042758">
    <property type="entry name" value="IGSF11"/>
</dbReference>
<keyword evidence="2" id="KW-1133">Transmembrane helix</keyword>
<dbReference type="Pfam" id="PF07686">
    <property type="entry name" value="V-set"/>
    <property type="match status" value="1"/>
</dbReference>
<dbReference type="PROSITE" id="PS50835">
    <property type="entry name" value="IG_LIKE"/>
    <property type="match status" value="2"/>
</dbReference>
<evidence type="ECO:0000256" key="1">
    <source>
        <dbReference type="SAM" id="MobiDB-lite"/>
    </source>
</evidence>
<dbReference type="EMBL" id="JAPFRF010000019">
    <property type="protein sequence ID" value="KAJ7307527.1"/>
    <property type="molecule type" value="Genomic_DNA"/>
</dbReference>
<reference evidence="4" key="1">
    <citation type="journal article" date="2023" name="DNA Res.">
        <title>Chromosome-level genome assembly of Phrynocephalus forsythii using third-generation DNA sequencing and Hi-C analysis.</title>
        <authorList>
            <person name="Qi Y."/>
            <person name="Zhao W."/>
            <person name="Zhao Y."/>
            <person name="Niu C."/>
            <person name="Cao S."/>
            <person name="Zhang Y."/>
        </authorList>
    </citation>
    <scope>NUCLEOTIDE SEQUENCE</scope>
    <source>
        <tissue evidence="4">Muscle</tissue>
    </source>
</reference>
<evidence type="ECO:0000313" key="5">
    <source>
        <dbReference type="Proteomes" id="UP001142489"/>
    </source>
</evidence>
<feature type="region of interest" description="Disordered" evidence="1">
    <location>
        <begin position="337"/>
        <end position="385"/>
    </location>
</feature>
<dbReference type="SUPFAM" id="SSF48726">
    <property type="entry name" value="Immunoglobulin"/>
    <property type="match status" value="2"/>
</dbReference>
<dbReference type="InterPro" id="IPR013106">
    <property type="entry name" value="Ig_V-set"/>
</dbReference>
<proteinExistence type="predicted"/>
<dbReference type="InterPro" id="IPR036179">
    <property type="entry name" value="Ig-like_dom_sf"/>
</dbReference>
<dbReference type="AlphaFoldDB" id="A0A9Q0XA58"/>
<evidence type="ECO:0000256" key="2">
    <source>
        <dbReference type="SAM" id="Phobius"/>
    </source>
</evidence>
<dbReference type="Gene3D" id="2.60.40.10">
    <property type="entry name" value="Immunoglobulins"/>
    <property type="match status" value="2"/>
</dbReference>
<feature type="compositionally biased region" description="Basic and acidic residues" evidence="1">
    <location>
        <begin position="363"/>
        <end position="376"/>
    </location>
</feature>
<dbReference type="InterPro" id="IPR013783">
    <property type="entry name" value="Ig-like_fold"/>
</dbReference>
<evidence type="ECO:0000313" key="4">
    <source>
        <dbReference type="EMBL" id="KAJ7307527.1"/>
    </source>
</evidence>
<comment type="caution">
    <text evidence="4">The sequence shown here is derived from an EMBL/GenBank/DDBJ whole genome shotgun (WGS) entry which is preliminary data.</text>
</comment>
<sequence length="385" mass="41132">MERPPPACPASLPGWWMLFGFVTAAGAVKVSVVAESIQVVRGGSALLPCSFHSTAPLDRLSIIWTVAPSSDPGQPRQVLAYVQGEVLESLSHYTGRVAFAFSPTQSATIVLNDTRGLDSGTYQCSVTNPPDTSTPNVGVVRLTVFVPPSKPRCWTEGTADVGGSLQFSCTVEEGVPLPAFTWEKIPPEHTGPLVVSYEDDRRALLPLPNLTADASGLYRCTASNMLGSVSCVLELRVRVAPSGPTSLAVGIALMLSMAVVLLALFALGLWLHHDSATKWAEGGEEEDSHHEIRIDTFSLGRLIVAKSTPGGDSPVGAPPGSKPLWIFTSSTPNTTYAHREWRPVPRKASQDAPGRWRSASLSERQESSSGSEEKRPTPKPIGFLV</sequence>
<dbReference type="OrthoDB" id="10041737at2759"/>
<keyword evidence="2" id="KW-0472">Membrane</keyword>
<keyword evidence="5" id="KW-1185">Reference proteome</keyword>